<evidence type="ECO:0000313" key="4">
    <source>
        <dbReference type="EMBL" id="JAH59843.1"/>
    </source>
</evidence>
<dbReference type="PANTHER" id="PTHR25465:SF5">
    <property type="entry name" value="E3 UBIQUITIN_ISG15 LIGASE TRIM25-RELATED"/>
    <property type="match status" value="1"/>
</dbReference>
<dbReference type="GO" id="GO:0008270">
    <property type="term" value="F:zinc ion binding"/>
    <property type="evidence" value="ECO:0007669"/>
    <property type="project" value="UniProtKB-KW"/>
</dbReference>
<dbReference type="PANTHER" id="PTHR25465">
    <property type="entry name" value="B-BOX DOMAIN CONTAINING"/>
    <property type="match status" value="1"/>
</dbReference>
<dbReference type="InterPro" id="IPR013320">
    <property type="entry name" value="ConA-like_dom_sf"/>
</dbReference>
<sequence>MHNNESTDIPGPPLRIGVYLDHGAGTLSFYSVSDTMTLLHRVQTTFTQPPLSWVWGLVGWILCKTV</sequence>
<reference evidence="4" key="2">
    <citation type="journal article" date="2015" name="Fish Shellfish Immunol.">
        <title>Early steps in the European eel (Anguilla anguilla)-Vibrio vulnificus interaction in the gills: Role of the RtxA13 toxin.</title>
        <authorList>
            <person name="Callol A."/>
            <person name="Pajuelo D."/>
            <person name="Ebbesson L."/>
            <person name="Teles M."/>
            <person name="MacKenzie S."/>
            <person name="Amaro C."/>
        </authorList>
    </citation>
    <scope>NUCLEOTIDE SEQUENCE</scope>
</reference>
<protein>
    <recommendedName>
        <fullName evidence="5">B30.2/SPRY domain-containing protein</fullName>
    </recommendedName>
</protein>
<dbReference type="AlphaFoldDB" id="A0A0E9U4H4"/>
<keyword evidence="1" id="KW-0479">Metal-binding</keyword>
<evidence type="ECO:0000256" key="3">
    <source>
        <dbReference type="ARBA" id="ARBA00022833"/>
    </source>
</evidence>
<evidence type="ECO:0000256" key="2">
    <source>
        <dbReference type="ARBA" id="ARBA00022771"/>
    </source>
</evidence>
<reference evidence="4" key="1">
    <citation type="submission" date="2014-11" db="EMBL/GenBank/DDBJ databases">
        <authorList>
            <person name="Amaro Gonzalez C."/>
        </authorList>
    </citation>
    <scope>NUCLEOTIDE SEQUENCE</scope>
</reference>
<dbReference type="Gene3D" id="2.60.120.920">
    <property type="match status" value="1"/>
</dbReference>
<accession>A0A0E9U4H4</accession>
<proteinExistence type="predicted"/>
<keyword evidence="3" id="KW-0862">Zinc</keyword>
<dbReference type="EMBL" id="GBXM01048734">
    <property type="protein sequence ID" value="JAH59843.1"/>
    <property type="molecule type" value="Transcribed_RNA"/>
</dbReference>
<name>A0A0E9U4H4_ANGAN</name>
<organism evidence="4">
    <name type="scientific">Anguilla anguilla</name>
    <name type="common">European freshwater eel</name>
    <name type="synonym">Muraena anguilla</name>
    <dbReference type="NCBI Taxonomy" id="7936"/>
    <lineage>
        <taxon>Eukaryota</taxon>
        <taxon>Metazoa</taxon>
        <taxon>Chordata</taxon>
        <taxon>Craniata</taxon>
        <taxon>Vertebrata</taxon>
        <taxon>Euteleostomi</taxon>
        <taxon>Actinopterygii</taxon>
        <taxon>Neopterygii</taxon>
        <taxon>Teleostei</taxon>
        <taxon>Anguilliformes</taxon>
        <taxon>Anguillidae</taxon>
        <taxon>Anguilla</taxon>
    </lineage>
</organism>
<dbReference type="InterPro" id="IPR043136">
    <property type="entry name" value="B30.2/SPRY_sf"/>
</dbReference>
<dbReference type="InterPro" id="IPR051051">
    <property type="entry name" value="E3_ubiq-ligase_TRIM/RNF"/>
</dbReference>
<dbReference type="SUPFAM" id="SSF49899">
    <property type="entry name" value="Concanavalin A-like lectins/glucanases"/>
    <property type="match status" value="1"/>
</dbReference>
<keyword evidence="2" id="KW-0863">Zinc-finger</keyword>
<evidence type="ECO:0000256" key="1">
    <source>
        <dbReference type="ARBA" id="ARBA00022723"/>
    </source>
</evidence>
<evidence type="ECO:0008006" key="5">
    <source>
        <dbReference type="Google" id="ProtNLM"/>
    </source>
</evidence>